<proteinExistence type="predicted"/>
<protein>
    <submittedName>
        <fullName evidence="3">Uncharacterized protein</fullName>
    </submittedName>
</protein>
<evidence type="ECO:0000256" key="1">
    <source>
        <dbReference type="SAM" id="Coils"/>
    </source>
</evidence>
<organism evidence="3 4">
    <name type="scientific">Paenibacillus albiflavus</name>
    <dbReference type="NCBI Taxonomy" id="2545760"/>
    <lineage>
        <taxon>Bacteria</taxon>
        <taxon>Bacillati</taxon>
        <taxon>Bacillota</taxon>
        <taxon>Bacilli</taxon>
        <taxon>Bacillales</taxon>
        <taxon>Paenibacillaceae</taxon>
        <taxon>Paenibacillus</taxon>
    </lineage>
</organism>
<accession>A0A4R4EEK0</accession>
<gene>
    <name evidence="3" type="ORF">E0485_08105</name>
</gene>
<dbReference type="RefSeq" id="WP_132417491.1">
    <property type="nucleotide sequence ID" value="NZ_SKFG01000005.1"/>
</dbReference>
<evidence type="ECO:0000313" key="4">
    <source>
        <dbReference type="Proteomes" id="UP000295418"/>
    </source>
</evidence>
<evidence type="ECO:0000256" key="2">
    <source>
        <dbReference type="SAM" id="Phobius"/>
    </source>
</evidence>
<keyword evidence="2" id="KW-1133">Transmembrane helix</keyword>
<dbReference type="EMBL" id="SKFG01000005">
    <property type="protein sequence ID" value="TCZ78454.1"/>
    <property type="molecule type" value="Genomic_DNA"/>
</dbReference>
<keyword evidence="1" id="KW-0175">Coiled coil</keyword>
<comment type="caution">
    <text evidence="3">The sequence shown here is derived from an EMBL/GenBank/DDBJ whole genome shotgun (WGS) entry which is preliminary data.</text>
</comment>
<keyword evidence="2" id="KW-0812">Transmembrane</keyword>
<sequence>MRKKRLYWSDIIPIIGLVLWFWGSEIVKKYAEQTWLSPIIEWMDMNFQFSVPFWSVFFFSGIFVSIFVRIYNRRVSELEEQLEDEKRIMALLSEEQRPLQMRYLLSKAAQAFVERNAYAIAAQLFHYEIMIGRGTTRIMVKNIGEYAREGENVNIFAQHYYYVPTKLYRELQDAQKQWSAGNIMPTIYLANGLKLRLKSKAIHKYKERDAVEFAFYRIALGMWGTHIGTEIDLDLDDDVVEKLESLLRSGILMAILMNMTFYVFSNHGIDGKRDRVYYATEIQTPRDKLLALIIFSPSLLDEASSSIESTMTNADQVLRDLLRKVYYNNANS</sequence>
<keyword evidence="4" id="KW-1185">Reference proteome</keyword>
<reference evidence="3 4" key="1">
    <citation type="submission" date="2019-03" db="EMBL/GenBank/DDBJ databases">
        <authorList>
            <person name="Kim M.K.M."/>
        </authorList>
    </citation>
    <scope>NUCLEOTIDE SEQUENCE [LARGE SCALE GENOMIC DNA]</scope>
    <source>
        <strain evidence="3 4">18JY21-1</strain>
    </source>
</reference>
<feature type="transmembrane region" description="Helical" evidence="2">
    <location>
        <begin position="7"/>
        <end position="23"/>
    </location>
</feature>
<feature type="coiled-coil region" evidence="1">
    <location>
        <begin position="68"/>
        <end position="95"/>
    </location>
</feature>
<dbReference type="Proteomes" id="UP000295418">
    <property type="component" value="Unassembled WGS sequence"/>
</dbReference>
<feature type="transmembrane region" description="Helical" evidence="2">
    <location>
        <begin position="210"/>
        <end position="226"/>
    </location>
</feature>
<feature type="transmembrane region" description="Helical" evidence="2">
    <location>
        <begin position="246"/>
        <end position="265"/>
    </location>
</feature>
<evidence type="ECO:0000313" key="3">
    <source>
        <dbReference type="EMBL" id="TCZ78454.1"/>
    </source>
</evidence>
<keyword evidence="2" id="KW-0472">Membrane</keyword>
<feature type="transmembrane region" description="Helical" evidence="2">
    <location>
        <begin position="51"/>
        <end position="71"/>
    </location>
</feature>
<dbReference type="AlphaFoldDB" id="A0A4R4EEK0"/>
<name>A0A4R4EEK0_9BACL</name>